<gene>
    <name evidence="2" type="primary">imp</name>
</gene>
<reference evidence="2" key="1">
    <citation type="submission" date="2014-02" db="EMBL/GenBank/DDBJ databases">
        <title>In vitro expression of phytoplasma immunodominant membrane proteins.</title>
        <authorList>
            <person name="Rashidi M."/>
            <person name="Galetto L."/>
            <person name="Marzachi C."/>
        </authorList>
    </citation>
    <scope>NUCLEOTIDE SEQUENCE</scope>
</reference>
<feature type="transmembrane region" description="Helical" evidence="1">
    <location>
        <begin position="12"/>
        <end position="32"/>
    </location>
</feature>
<evidence type="ECO:0000256" key="1">
    <source>
        <dbReference type="SAM" id="Phobius"/>
    </source>
</evidence>
<organism evidence="2">
    <name type="scientific">'Catharanthus roseus' aster yellows phytoplasma</name>
    <dbReference type="NCBI Taxonomy" id="1193712"/>
    <lineage>
        <taxon>Bacteria</taxon>
        <taxon>Bacillati</taxon>
        <taxon>Mycoplasmatota</taxon>
        <taxon>Mollicutes</taxon>
        <taxon>Acholeplasmatales</taxon>
        <taxon>Acholeplasmataceae</taxon>
        <taxon>Candidatus Phytoplasma</taxon>
        <taxon>16SrI (Aster yellows group)</taxon>
    </lineage>
</organism>
<sequence>MKFLATKRGKMITGIIFITVTLYVGLGFYISFNPVNWLSPKKVWAKQAAQNLYNSVEKLTKEENKGNVNSKLASIKTNLEAVNKNVIAYYKESTSNEYEVVKDLYEKIVKAKDDSYDYLKKNDNKADDTIFSNIKKLFKNDNAKNLQEKVNNLTK</sequence>
<protein>
    <submittedName>
        <fullName evidence="2">Imp</fullName>
    </submittedName>
</protein>
<proteinExistence type="predicted"/>
<accession>A0A023ND73</accession>
<keyword evidence="1" id="KW-0472">Membrane</keyword>
<keyword evidence="1" id="KW-1133">Transmembrane helix</keyword>
<dbReference type="AlphaFoldDB" id="A0A023ND73"/>
<evidence type="ECO:0000313" key="2">
    <source>
        <dbReference type="EMBL" id="AHW98972.1"/>
    </source>
</evidence>
<name>A0A023ND73_9MOLU</name>
<dbReference type="EMBL" id="KJ402358">
    <property type="protein sequence ID" value="AHW98972.1"/>
    <property type="molecule type" value="Genomic_DNA"/>
</dbReference>
<keyword evidence="1" id="KW-0812">Transmembrane</keyword>